<feature type="domain" description="Reverse transcriptase Ty1/copia-type" evidence="3">
    <location>
        <begin position="153"/>
        <end position="247"/>
    </location>
</feature>
<gene>
    <name evidence="4" type="ORF">Tci_325212</name>
</gene>
<protein>
    <recommendedName>
        <fullName evidence="3">Reverse transcriptase Ty1/copia-type domain-containing protein</fullName>
    </recommendedName>
</protein>
<evidence type="ECO:0000259" key="3">
    <source>
        <dbReference type="Pfam" id="PF07727"/>
    </source>
</evidence>
<dbReference type="AlphaFoldDB" id="A0A699H5Z5"/>
<feature type="compositionally biased region" description="Pro residues" evidence="2">
    <location>
        <begin position="451"/>
        <end position="477"/>
    </location>
</feature>
<feature type="coiled-coil region" evidence="1">
    <location>
        <begin position="744"/>
        <end position="782"/>
    </location>
</feature>
<feature type="compositionally biased region" description="Low complexity" evidence="2">
    <location>
        <begin position="478"/>
        <end position="496"/>
    </location>
</feature>
<accession>A0A699H5Z5</accession>
<evidence type="ECO:0000256" key="2">
    <source>
        <dbReference type="SAM" id="MobiDB-lite"/>
    </source>
</evidence>
<organism evidence="4">
    <name type="scientific">Tanacetum cinerariifolium</name>
    <name type="common">Dalmatian daisy</name>
    <name type="synonym">Chrysanthemum cinerariifolium</name>
    <dbReference type="NCBI Taxonomy" id="118510"/>
    <lineage>
        <taxon>Eukaryota</taxon>
        <taxon>Viridiplantae</taxon>
        <taxon>Streptophyta</taxon>
        <taxon>Embryophyta</taxon>
        <taxon>Tracheophyta</taxon>
        <taxon>Spermatophyta</taxon>
        <taxon>Magnoliopsida</taxon>
        <taxon>eudicotyledons</taxon>
        <taxon>Gunneridae</taxon>
        <taxon>Pentapetalae</taxon>
        <taxon>asterids</taxon>
        <taxon>campanulids</taxon>
        <taxon>Asterales</taxon>
        <taxon>Asteraceae</taxon>
        <taxon>Asteroideae</taxon>
        <taxon>Anthemideae</taxon>
        <taxon>Anthemidinae</taxon>
        <taxon>Tanacetum</taxon>
    </lineage>
</organism>
<name>A0A699H5Z5_TANCI</name>
<feature type="region of interest" description="Disordered" evidence="2">
    <location>
        <begin position="447"/>
        <end position="503"/>
    </location>
</feature>
<dbReference type="SUPFAM" id="SSF56672">
    <property type="entry name" value="DNA/RNA polymerases"/>
    <property type="match status" value="1"/>
</dbReference>
<reference evidence="4" key="1">
    <citation type="journal article" date="2019" name="Sci. Rep.">
        <title>Draft genome of Tanacetum cinerariifolium, the natural source of mosquito coil.</title>
        <authorList>
            <person name="Yamashiro T."/>
            <person name="Shiraishi A."/>
            <person name="Satake H."/>
            <person name="Nakayama K."/>
        </authorList>
    </citation>
    <scope>NUCLEOTIDE SEQUENCE</scope>
</reference>
<evidence type="ECO:0000256" key="1">
    <source>
        <dbReference type="SAM" id="Coils"/>
    </source>
</evidence>
<comment type="caution">
    <text evidence="4">The sequence shown here is derived from an EMBL/GenBank/DDBJ whole genome shotgun (WGS) entry which is preliminary data.</text>
</comment>
<evidence type="ECO:0000313" key="4">
    <source>
        <dbReference type="EMBL" id="GEX53237.1"/>
    </source>
</evidence>
<dbReference type="EMBL" id="BKCJ010113922">
    <property type="protein sequence ID" value="GEX53237.1"/>
    <property type="molecule type" value="Genomic_DNA"/>
</dbReference>
<dbReference type="InterPro" id="IPR013103">
    <property type="entry name" value="RVT_2"/>
</dbReference>
<sequence length="907" mass="102315">MPTLEDITYSDDEEDVGAEADFSNLETTITISPIPTTRVHKDHPVTQIIGDLSLAPQTRSMTRMVKEQGGASLIQDAKGLDSSRFAKGKRAIGSKWVSRNKKDERGIVIRNKARLVTQMDVKSAFLYGTIEEEVYVCQPPGFEDPDYPDKGKIDQTLFIKKQKGDILLVQVYVDDIIFGSTNKDLCKAFEKLMKDKFQMSSMGELTFFLGLQVKQKKDGIFISQDKYVAEILKKFGLIDGKSVSTPIDTDKPLLKDPIGEDVDILDFLNASVIKYALTVNPTIYVSCIKQFWSSVSIKKTNDVVRLQALIDRRKVIITEDTVRQALRLDDAESIDCLPNEEIFAELERMGLVRNVDSFSKFYMYPRFLQLMIDAQVGDLSSHTTKYTSLALTQKVFANMRRVGKGFYRVDTLLFEGMLVPQQVNDDVADDVVTNDVANQVADVVAEDAAEPAPPSPTLAITPPPPQQEVTSTPPPSPHQSSIAPPSSPQQQQQASPPSQPTGISMELLNTLLETCTTLTKKVEALEQDKIAQALEITKLKQRVRRLEKNKKLKVLGLKRLKKLKLDADEDVTLEEVDAEKDAKVAKKDADAQWRQEESQSQVYHIDLKHADKVLSMHDDEAKPAEVKEVIEVVTTAKLMTEVVTAATTPITAAHSAARRRKGVVIRDPEETATPFIIVHSEPKSKDKGKGILVEEPKPLKKQAQIEKDEAHARELEAELNKNINWNDVIEQPFNSIVGFLEKSEKELKEEASKALKRISESSEQQAVKKQKLNEEVEELKTHLQIVPNDEDDVYIESTPLALKVPIVDYQIHTENNKPHYKIIRADGTHQLFLSFISLLKNFDREDLEMLCFGVDVVEDFKEYTLRDYYCWLKTYCCWYKLKLLDNAADSRLRLLEESAAADDKMKK</sequence>
<proteinExistence type="predicted"/>
<feature type="coiled-coil region" evidence="1">
    <location>
        <begin position="508"/>
        <end position="549"/>
    </location>
</feature>
<dbReference type="Pfam" id="PF07727">
    <property type="entry name" value="RVT_2"/>
    <property type="match status" value="1"/>
</dbReference>
<keyword evidence="1" id="KW-0175">Coiled coil</keyword>
<dbReference type="InterPro" id="IPR043502">
    <property type="entry name" value="DNA/RNA_pol_sf"/>
</dbReference>